<protein>
    <submittedName>
        <fullName evidence="4">SSU ribosomal protein S6E</fullName>
    </submittedName>
</protein>
<keyword evidence="3" id="KW-0687">Ribonucleoprotein</keyword>
<dbReference type="Pfam" id="PF01092">
    <property type="entry name" value="Ribosomal_S6e"/>
    <property type="match status" value="1"/>
</dbReference>
<sequence>MANKRKEIIFKVVVSDPKTGKSIQVQTKDESLVGKKIGDIIDGSVINLDGYKLRITGGSGFEGAPMVNYVEGMNKKYVWYNENKKVRVKKLVRGNTISPEIVQINTKIEEYGNKDFNQIYEEFKSQKSQ</sequence>
<evidence type="ECO:0000256" key="2">
    <source>
        <dbReference type="ARBA" id="ARBA00022980"/>
    </source>
</evidence>
<comment type="caution">
    <text evidence="4">The sequence shown here is derived from an EMBL/GenBank/DDBJ whole genome shotgun (WGS) entry which is preliminary data.</text>
</comment>
<dbReference type="AlphaFoldDB" id="R1FT58"/>
<dbReference type="InterPro" id="IPR001377">
    <property type="entry name" value="Ribosomal_eS6"/>
</dbReference>
<dbReference type="GO" id="GO:0006412">
    <property type="term" value="P:translation"/>
    <property type="evidence" value="ECO:0007669"/>
    <property type="project" value="InterPro"/>
</dbReference>
<evidence type="ECO:0000256" key="3">
    <source>
        <dbReference type="ARBA" id="ARBA00023274"/>
    </source>
</evidence>
<dbReference type="GO" id="GO:0003735">
    <property type="term" value="F:structural constituent of ribosome"/>
    <property type="evidence" value="ECO:0007669"/>
    <property type="project" value="InterPro"/>
</dbReference>
<comment type="similarity">
    <text evidence="1">Belongs to the eukaryotic ribosomal protein eS6 family.</text>
</comment>
<accession>R1FT58</accession>
<name>R1FT58_NANST</name>
<reference evidence="4 5" key="1">
    <citation type="submission" date="2013-02" db="EMBL/GenBank/DDBJ databases">
        <title>Insights into archaeal evolution and symbiosis from the genomes of a Nanoarchaeon and its crenarchaeal host from Yellowstone National Park.</title>
        <authorList>
            <person name="Podar M."/>
            <person name="Makarova K.S."/>
            <person name="Graham D.E."/>
            <person name="Wolf Y.I."/>
            <person name="Koonin E.V."/>
            <person name="Reysenbach A.-L."/>
        </authorList>
    </citation>
    <scope>NUCLEOTIDE SEQUENCE [LARGE SCALE GENOMIC DNA]</scope>
</reference>
<keyword evidence="2 4" id="KW-0689">Ribosomal protein</keyword>
<dbReference type="Proteomes" id="UP000053279">
    <property type="component" value="Unassembled WGS sequence"/>
</dbReference>
<dbReference type="GO" id="GO:1990904">
    <property type="term" value="C:ribonucleoprotein complex"/>
    <property type="evidence" value="ECO:0007669"/>
    <property type="project" value="UniProtKB-KW"/>
</dbReference>
<dbReference type="EMBL" id="APJZ01000005">
    <property type="protein sequence ID" value="EOD42305.1"/>
    <property type="molecule type" value="Genomic_DNA"/>
</dbReference>
<dbReference type="SMART" id="SM01405">
    <property type="entry name" value="Ribosomal_S6e"/>
    <property type="match status" value="1"/>
</dbReference>
<dbReference type="PATRIC" id="fig|1294122.7.peg.548"/>
<evidence type="ECO:0000313" key="5">
    <source>
        <dbReference type="Proteomes" id="UP000053279"/>
    </source>
</evidence>
<evidence type="ECO:0000256" key="1">
    <source>
        <dbReference type="ARBA" id="ARBA00009312"/>
    </source>
</evidence>
<proteinExistence type="inferred from homology"/>
<dbReference type="InterPro" id="IPR018282">
    <property type="entry name" value="Ribosomal_eS6_CS"/>
</dbReference>
<gene>
    <name evidence="4" type="ORF">Nst1_565</name>
</gene>
<dbReference type="PROSITE" id="PS00578">
    <property type="entry name" value="RIBOSOMAL_S6E"/>
    <property type="match status" value="1"/>
</dbReference>
<evidence type="ECO:0000313" key="4">
    <source>
        <dbReference type="EMBL" id="EOD42305.1"/>
    </source>
</evidence>
<dbReference type="GO" id="GO:0005840">
    <property type="term" value="C:ribosome"/>
    <property type="evidence" value="ECO:0007669"/>
    <property type="project" value="UniProtKB-KW"/>
</dbReference>
<organism evidence="4 5">
    <name type="scientific">Nanobsidianus stetteri</name>
    <dbReference type="NCBI Taxonomy" id="1294122"/>
    <lineage>
        <taxon>Archaea</taxon>
        <taxon>Nanobdellota</taxon>
        <taxon>Candidatus Nanoarchaeia</taxon>
        <taxon>Nanoarchaeales</taxon>
        <taxon>Nanopusillaceae</taxon>
        <taxon>Candidatus Nanobsidianus</taxon>
    </lineage>
</organism>
<keyword evidence="5" id="KW-1185">Reference proteome</keyword>